<dbReference type="CDD" id="cd08586">
    <property type="entry name" value="PI-PLCc_BcPLC_like"/>
    <property type="match status" value="1"/>
</dbReference>
<evidence type="ECO:0000256" key="3">
    <source>
        <dbReference type="ARBA" id="ARBA00019758"/>
    </source>
</evidence>
<dbReference type="SMART" id="SM00148">
    <property type="entry name" value="PLCXc"/>
    <property type="match status" value="1"/>
</dbReference>
<reference evidence="7 8" key="1">
    <citation type="submission" date="2015-11" db="EMBL/GenBank/DDBJ databases">
        <title>Expanding the genomic diversity of Burkholderia species for the development of highly accurate diagnostics.</title>
        <authorList>
            <person name="Sahl J."/>
            <person name="Keim P."/>
            <person name="Wagner D."/>
        </authorList>
    </citation>
    <scope>NUCLEOTIDE SEQUENCE [LARGE SCALE GENOMIC DNA]</scope>
    <source>
        <strain evidence="7 8">MSMB1960WGS</strain>
    </source>
</reference>
<dbReference type="GO" id="GO:0008081">
    <property type="term" value="F:phosphoric diester hydrolase activity"/>
    <property type="evidence" value="ECO:0007669"/>
    <property type="project" value="InterPro"/>
</dbReference>
<dbReference type="PANTHER" id="PTHR13593:SF113">
    <property type="entry name" value="SI:DKEY-266F7.9"/>
    <property type="match status" value="1"/>
</dbReference>
<dbReference type="GO" id="GO:0006629">
    <property type="term" value="P:lipid metabolic process"/>
    <property type="evidence" value="ECO:0007669"/>
    <property type="project" value="InterPro"/>
</dbReference>
<dbReference type="Proteomes" id="UP000068603">
    <property type="component" value="Unassembled WGS sequence"/>
</dbReference>
<sequence>MIHPHSDPRLPLADWMSALDDARALHTLTVPGSHDTCAYTVDDALVRTQDAPLDAQLMHGVRMLDIRCRHVHDRFEIHHGGIALGMTFDDVLATCARFLAAHPRECIVMSVKDEWPAHACGRSFDATFDAHRARHPGLRWHAGGALPALGDVRGAAVLLRRFRSSRPLGIDLTAWPDNQTFTIDQPGAAFVIQDAYRVPVAASIDYKWREVDALLTHMPGAESGRWAVNFTSGTGMGANPSVVARGNGTMAGIHARLAKRLRTHPGPCGIVLLDFCRDDDWRLVRALVARNGQPISLPCITGSPESSATGPSHA</sequence>
<evidence type="ECO:0000259" key="6">
    <source>
        <dbReference type="SMART" id="SM00148"/>
    </source>
</evidence>
<comment type="catalytic activity">
    <reaction evidence="1">
        <text>a 1,2-diacyl-sn-glycero-3-phospho-(1D-myo-inositol) = 1D-myo-inositol 1,2-cyclic phosphate + a 1,2-diacyl-sn-glycerol</text>
        <dbReference type="Rhea" id="RHEA:17093"/>
        <dbReference type="ChEBI" id="CHEBI:17815"/>
        <dbReference type="ChEBI" id="CHEBI:57880"/>
        <dbReference type="ChEBI" id="CHEBI:58484"/>
        <dbReference type="EC" id="4.6.1.13"/>
    </reaction>
</comment>
<dbReference type="STRING" id="1503054.WT74_28980"/>
<dbReference type="InterPro" id="IPR017946">
    <property type="entry name" value="PLC-like_Pdiesterase_TIM-brl"/>
</dbReference>
<evidence type="ECO:0000256" key="1">
    <source>
        <dbReference type="ARBA" id="ARBA00001316"/>
    </source>
</evidence>
<organism evidence="7">
    <name type="scientific">Burkholderia stagnalis</name>
    <dbReference type="NCBI Taxonomy" id="1503054"/>
    <lineage>
        <taxon>Bacteria</taxon>
        <taxon>Pseudomonadati</taxon>
        <taxon>Pseudomonadota</taxon>
        <taxon>Betaproteobacteria</taxon>
        <taxon>Burkholderiales</taxon>
        <taxon>Burkholderiaceae</taxon>
        <taxon>Burkholderia</taxon>
        <taxon>Burkholderia cepacia complex</taxon>
    </lineage>
</organism>
<gene>
    <name evidence="7" type="ORF">WT44_19120</name>
</gene>
<dbReference type="InterPro" id="IPR051057">
    <property type="entry name" value="PI-PLC_domain"/>
</dbReference>
<protein>
    <recommendedName>
        <fullName evidence="3">1-phosphatidylinositol phosphodiesterase</fullName>
        <ecNumber evidence="2">4.6.1.13</ecNumber>
    </recommendedName>
    <alternativeName>
        <fullName evidence="4">Phosphatidylinositol diacylglycerol-lyase</fullName>
    </alternativeName>
    <alternativeName>
        <fullName evidence="5">Phosphatidylinositol-specific phospholipase C</fullName>
    </alternativeName>
</protein>
<dbReference type="InterPro" id="IPR000909">
    <property type="entry name" value="PLipase_C_PInositol-sp_X_dom"/>
</dbReference>
<dbReference type="SUPFAM" id="SSF51695">
    <property type="entry name" value="PLC-like phosphodiesterases"/>
    <property type="match status" value="1"/>
</dbReference>
<dbReference type="PROSITE" id="PS50007">
    <property type="entry name" value="PIPLC_X_DOMAIN"/>
    <property type="match status" value="1"/>
</dbReference>
<evidence type="ECO:0000256" key="2">
    <source>
        <dbReference type="ARBA" id="ARBA00012581"/>
    </source>
</evidence>
<dbReference type="RefSeq" id="WP_060148427.1">
    <property type="nucleotide sequence ID" value="NZ_LPGD01000015.1"/>
</dbReference>
<dbReference type="Pfam" id="PF00388">
    <property type="entry name" value="PI-PLC-X"/>
    <property type="match status" value="1"/>
</dbReference>
<accession>A0A107A375</accession>
<comment type="caution">
    <text evidence="7">The sequence shown here is derived from an EMBL/GenBank/DDBJ whole genome shotgun (WGS) entry which is preliminary data.</text>
</comment>
<dbReference type="PANTHER" id="PTHR13593">
    <property type="match status" value="1"/>
</dbReference>
<dbReference type="EC" id="4.6.1.13" evidence="2"/>
<proteinExistence type="predicted"/>
<evidence type="ECO:0000256" key="4">
    <source>
        <dbReference type="ARBA" id="ARBA00030474"/>
    </source>
</evidence>
<name>A0A107A375_9BURK</name>
<keyword evidence="7" id="KW-0456">Lyase</keyword>
<evidence type="ECO:0000313" key="8">
    <source>
        <dbReference type="Proteomes" id="UP000068603"/>
    </source>
</evidence>
<dbReference type="EMBL" id="LPHB01000053">
    <property type="protein sequence ID" value="KWA59673.1"/>
    <property type="molecule type" value="Genomic_DNA"/>
</dbReference>
<feature type="domain" description="Phosphatidylinositol-specific phospholipase C X" evidence="6">
    <location>
        <begin position="19"/>
        <end position="161"/>
    </location>
</feature>
<dbReference type="GO" id="GO:0004436">
    <property type="term" value="F:phosphatidylinositol diacylglycerol-lyase activity"/>
    <property type="evidence" value="ECO:0007669"/>
    <property type="project" value="UniProtKB-EC"/>
</dbReference>
<evidence type="ECO:0000313" key="7">
    <source>
        <dbReference type="EMBL" id="KWA59673.1"/>
    </source>
</evidence>
<evidence type="ECO:0000256" key="5">
    <source>
        <dbReference type="ARBA" id="ARBA00030782"/>
    </source>
</evidence>
<dbReference type="AlphaFoldDB" id="A0A107A375"/>
<dbReference type="Gene3D" id="3.20.20.190">
    <property type="entry name" value="Phosphatidylinositol (PI) phosphodiesterase"/>
    <property type="match status" value="1"/>
</dbReference>